<evidence type="ECO:0000313" key="3">
    <source>
        <dbReference type="EMBL" id="GHB33924.1"/>
    </source>
</evidence>
<dbReference type="SUPFAM" id="SSF53955">
    <property type="entry name" value="Lysozyme-like"/>
    <property type="match status" value="1"/>
</dbReference>
<dbReference type="PANTHER" id="PTHR37423">
    <property type="entry name" value="SOLUBLE LYTIC MUREIN TRANSGLYCOSYLASE-RELATED"/>
    <property type="match status" value="1"/>
</dbReference>
<dbReference type="PROSITE" id="PS51782">
    <property type="entry name" value="LYSM"/>
    <property type="match status" value="2"/>
</dbReference>
<protein>
    <submittedName>
        <fullName evidence="3">Lytic transglycosylase</fullName>
    </submittedName>
</protein>
<sequence length="467" mass="53413">MRMKKSIYLFALTWFTVVLTSTDILHAQELYGFNEIGLEEPLLQPVYSYDYIPDFTYDQVAKRVRAMETSMPFELNERVFAFINYFVVRNRDYTRMVMQRQYTYFPLFEEILEEHDMPDDIKYLAIIESGLNPKAKSRVGAMGLWQFMPATGKMYNLNANRDIDDRMDPEMSTEAAAKYLKSLYRMFGDWEVALAAYNCGPGNVRKAITRSGGKRTFWEIYNWLPRETRSYVPQIQAMMYIFRYADEHNLALENPTFPIAYDRIKFNQEIDLEQLAQLADICLSDLEALNPSIQNKLIPSSNKHMAVRVPKTKSTYITENKSLFKEAIELKPERAVALRTSTPVNPTVAATSTAGQTRIAYKVRSGDVLGKIASNHGTSVQNIKNWNNLSSNTIRVGQTLYIYTNQPTNSTIADNSPSGSPKFYTVQPGDSLWTISRKSNGLSVEQIKQLNNLQNTTIKPGQKLIIG</sequence>
<dbReference type="GO" id="GO:0000270">
    <property type="term" value="P:peptidoglycan metabolic process"/>
    <property type="evidence" value="ECO:0007669"/>
    <property type="project" value="InterPro"/>
</dbReference>
<dbReference type="AlphaFoldDB" id="A0A8J3CX10"/>
<feature type="domain" description="LysM" evidence="2">
    <location>
        <begin position="422"/>
        <end position="466"/>
    </location>
</feature>
<dbReference type="InterPro" id="IPR036779">
    <property type="entry name" value="LysM_dom_sf"/>
</dbReference>
<feature type="domain" description="LysM" evidence="2">
    <location>
        <begin position="359"/>
        <end position="402"/>
    </location>
</feature>
<dbReference type="PROSITE" id="PS00922">
    <property type="entry name" value="TRANSGLYCOSYLASE"/>
    <property type="match status" value="1"/>
</dbReference>
<dbReference type="InterPro" id="IPR018392">
    <property type="entry name" value="LysM"/>
</dbReference>
<reference evidence="3" key="1">
    <citation type="journal article" date="2014" name="Int. J. Syst. Evol. Microbiol.">
        <title>Complete genome sequence of Corynebacterium casei LMG S-19264T (=DSM 44701T), isolated from a smear-ripened cheese.</title>
        <authorList>
            <consortium name="US DOE Joint Genome Institute (JGI-PGF)"/>
            <person name="Walter F."/>
            <person name="Albersmeier A."/>
            <person name="Kalinowski J."/>
            <person name="Ruckert C."/>
        </authorList>
    </citation>
    <scope>NUCLEOTIDE SEQUENCE</scope>
    <source>
        <strain evidence="3">KCTC 23224</strain>
    </source>
</reference>
<name>A0A8J3CX10_9BACT</name>
<dbReference type="SUPFAM" id="SSF54106">
    <property type="entry name" value="LysM domain"/>
    <property type="match status" value="2"/>
</dbReference>
<dbReference type="InterPro" id="IPR008258">
    <property type="entry name" value="Transglycosylase_SLT_dom_1"/>
</dbReference>
<evidence type="ECO:0000256" key="1">
    <source>
        <dbReference type="ARBA" id="ARBA00007734"/>
    </source>
</evidence>
<evidence type="ECO:0000259" key="2">
    <source>
        <dbReference type="PROSITE" id="PS51782"/>
    </source>
</evidence>
<dbReference type="InterPro" id="IPR000189">
    <property type="entry name" value="Transglyc_AS"/>
</dbReference>
<dbReference type="Proteomes" id="UP000642809">
    <property type="component" value="Unassembled WGS sequence"/>
</dbReference>
<keyword evidence="4" id="KW-1185">Reference proteome</keyword>
<gene>
    <name evidence="3" type="ORF">GCM10008106_13760</name>
</gene>
<dbReference type="GO" id="GO:0008933">
    <property type="term" value="F:peptidoglycan lytic transglycosylase activity"/>
    <property type="evidence" value="ECO:0007669"/>
    <property type="project" value="InterPro"/>
</dbReference>
<dbReference type="InterPro" id="IPR023346">
    <property type="entry name" value="Lysozyme-like_dom_sf"/>
</dbReference>
<evidence type="ECO:0000313" key="4">
    <source>
        <dbReference type="Proteomes" id="UP000642809"/>
    </source>
</evidence>
<dbReference type="EMBL" id="BMYF01000007">
    <property type="protein sequence ID" value="GHB33924.1"/>
    <property type="molecule type" value="Genomic_DNA"/>
</dbReference>
<dbReference type="Gene3D" id="3.10.350.10">
    <property type="entry name" value="LysM domain"/>
    <property type="match status" value="2"/>
</dbReference>
<dbReference type="CDD" id="cd00118">
    <property type="entry name" value="LysM"/>
    <property type="match status" value="2"/>
</dbReference>
<proteinExistence type="inferred from homology"/>
<comment type="similarity">
    <text evidence="1">Belongs to the transglycosylase Slt family.</text>
</comment>
<organism evidence="3 4">
    <name type="scientific">Mongoliitalea lutea</name>
    <dbReference type="NCBI Taxonomy" id="849756"/>
    <lineage>
        <taxon>Bacteria</taxon>
        <taxon>Pseudomonadati</taxon>
        <taxon>Bacteroidota</taxon>
        <taxon>Cytophagia</taxon>
        <taxon>Cytophagales</taxon>
        <taxon>Cyclobacteriaceae</taxon>
        <taxon>Mongoliitalea</taxon>
    </lineage>
</organism>
<dbReference type="Gene3D" id="1.10.530.10">
    <property type="match status" value="1"/>
</dbReference>
<accession>A0A8J3CX10</accession>
<dbReference type="PANTHER" id="PTHR37423:SF2">
    <property type="entry name" value="MEMBRANE-BOUND LYTIC MUREIN TRANSGLYCOSYLASE C"/>
    <property type="match status" value="1"/>
</dbReference>
<reference evidence="3" key="2">
    <citation type="submission" date="2020-09" db="EMBL/GenBank/DDBJ databases">
        <authorList>
            <person name="Sun Q."/>
            <person name="Kim S."/>
        </authorList>
    </citation>
    <scope>NUCLEOTIDE SEQUENCE</scope>
    <source>
        <strain evidence="3">KCTC 23224</strain>
    </source>
</reference>
<comment type="caution">
    <text evidence="3">The sequence shown here is derived from an EMBL/GenBank/DDBJ whole genome shotgun (WGS) entry which is preliminary data.</text>
</comment>
<dbReference type="Pfam" id="PF01476">
    <property type="entry name" value="LysM"/>
    <property type="match status" value="2"/>
</dbReference>
<dbReference type="CDD" id="cd16894">
    <property type="entry name" value="MltD-like"/>
    <property type="match status" value="1"/>
</dbReference>
<dbReference type="GO" id="GO:0016020">
    <property type="term" value="C:membrane"/>
    <property type="evidence" value="ECO:0007669"/>
    <property type="project" value="InterPro"/>
</dbReference>
<dbReference type="SMART" id="SM00257">
    <property type="entry name" value="LysM"/>
    <property type="match status" value="2"/>
</dbReference>
<dbReference type="Pfam" id="PF01464">
    <property type="entry name" value="SLT"/>
    <property type="match status" value="1"/>
</dbReference>